<dbReference type="PANTHER" id="PTHR15892:SF2">
    <property type="entry name" value="LARGE RIBOSOMAL SUBUNIT PROTEIN UL30M"/>
    <property type="match status" value="1"/>
</dbReference>
<evidence type="ECO:0000259" key="6">
    <source>
        <dbReference type="Pfam" id="PF00327"/>
    </source>
</evidence>
<comment type="subunit">
    <text evidence="2 5">Part of the 50S ribosomal subunit.</text>
</comment>
<dbReference type="CDD" id="cd01658">
    <property type="entry name" value="Ribosomal_L30"/>
    <property type="match status" value="1"/>
</dbReference>
<dbReference type="EMBL" id="JBHUIR010000017">
    <property type="protein sequence ID" value="MFD2259071.1"/>
    <property type="molecule type" value="Genomic_DNA"/>
</dbReference>
<dbReference type="Gene3D" id="3.30.1390.20">
    <property type="entry name" value="Ribosomal protein L30, ferredoxin-like fold domain"/>
    <property type="match status" value="1"/>
</dbReference>
<dbReference type="HAMAP" id="MF_01371_B">
    <property type="entry name" value="Ribosomal_uL30_B"/>
    <property type="match status" value="1"/>
</dbReference>
<comment type="caution">
    <text evidence="7">The sequence shown here is derived from an EMBL/GenBank/DDBJ whole genome shotgun (WGS) entry which is preliminary data.</text>
</comment>
<dbReference type="InterPro" id="IPR005996">
    <property type="entry name" value="Ribosomal_uL30_bac-type"/>
</dbReference>
<evidence type="ECO:0000256" key="1">
    <source>
        <dbReference type="ARBA" id="ARBA00007594"/>
    </source>
</evidence>
<name>A0ABW5DHI7_9HYPH</name>
<dbReference type="NCBIfam" id="TIGR01308">
    <property type="entry name" value="rpmD_bact"/>
    <property type="match status" value="1"/>
</dbReference>
<evidence type="ECO:0000256" key="3">
    <source>
        <dbReference type="ARBA" id="ARBA00022980"/>
    </source>
</evidence>
<comment type="similarity">
    <text evidence="1 5">Belongs to the universal ribosomal protein uL30 family.</text>
</comment>
<proteinExistence type="inferred from homology"/>
<evidence type="ECO:0000313" key="8">
    <source>
        <dbReference type="Proteomes" id="UP001597373"/>
    </source>
</evidence>
<protein>
    <recommendedName>
        <fullName evidence="5">Large ribosomal subunit protein uL30</fullName>
    </recommendedName>
</protein>
<keyword evidence="3 5" id="KW-0689">Ribosomal protein</keyword>
<evidence type="ECO:0000256" key="5">
    <source>
        <dbReference type="HAMAP-Rule" id="MF_01371"/>
    </source>
</evidence>
<keyword evidence="4 5" id="KW-0687">Ribonucleoprotein</keyword>
<sequence length="66" mass="7303">MAEKKKGKTITVEQIGSPIRRPKVQRATLIGLGLNKMHRRVTLEDTPAVRGMIASVSHLVRVVEEA</sequence>
<dbReference type="RefSeq" id="WP_345100450.1">
    <property type="nucleotide sequence ID" value="NZ_BAABGS010000074.1"/>
</dbReference>
<reference evidence="8" key="1">
    <citation type="journal article" date="2019" name="Int. J. Syst. Evol. Microbiol.">
        <title>The Global Catalogue of Microorganisms (GCM) 10K type strain sequencing project: providing services to taxonomists for standard genome sequencing and annotation.</title>
        <authorList>
            <consortium name="The Broad Institute Genomics Platform"/>
            <consortium name="The Broad Institute Genome Sequencing Center for Infectious Disease"/>
            <person name="Wu L."/>
            <person name="Ma J."/>
        </authorList>
    </citation>
    <scope>NUCLEOTIDE SEQUENCE [LARGE SCALE GENOMIC DNA]</scope>
    <source>
        <strain evidence="8">KCTC 23707</strain>
    </source>
</reference>
<dbReference type="GO" id="GO:0005840">
    <property type="term" value="C:ribosome"/>
    <property type="evidence" value="ECO:0007669"/>
    <property type="project" value="UniProtKB-KW"/>
</dbReference>
<feature type="domain" description="Large ribosomal subunit protein uL30-like ferredoxin-like fold" evidence="6">
    <location>
        <begin position="11"/>
        <end position="60"/>
    </location>
</feature>
<dbReference type="SUPFAM" id="SSF55129">
    <property type="entry name" value="Ribosomal protein L30p/L7e"/>
    <property type="match status" value="1"/>
</dbReference>
<organism evidence="7 8">
    <name type="scientific">Chelativorans composti</name>
    <dbReference type="NCBI Taxonomy" id="768533"/>
    <lineage>
        <taxon>Bacteria</taxon>
        <taxon>Pseudomonadati</taxon>
        <taxon>Pseudomonadota</taxon>
        <taxon>Alphaproteobacteria</taxon>
        <taxon>Hyphomicrobiales</taxon>
        <taxon>Phyllobacteriaceae</taxon>
        <taxon>Chelativorans</taxon>
    </lineage>
</organism>
<evidence type="ECO:0000313" key="7">
    <source>
        <dbReference type="EMBL" id="MFD2259071.1"/>
    </source>
</evidence>
<evidence type="ECO:0000256" key="4">
    <source>
        <dbReference type="ARBA" id="ARBA00023274"/>
    </source>
</evidence>
<dbReference type="Proteomes" id="UP001597373">
    <property type="component" value="Unassembled WGS sequence"/>
</dbReference>
<dbReference type="PIRSF" id="PIRSF002211">
    <property type="entry name" value="Ribosomal_L30_bac-type"/>
    <property type="match status" value="1"/>
</dbReference>
<dbReference type="PANTHER" id="PTHR15892">
    <property type="entry name" value="MITOCHONDRIAL RIBOSOMAL PROTEIN L30"/>
    <property type="match status" value="1"/>
</dbReference>
<dbReference type="InterPro" id="IPR016082">
    <property type="entry name" value="Ribosomal_uL30_ferredoxin-like"/>
</dbReference>
<keyword evidence="8" id="KW-1185">Reference proteome</keyword>
<gene>
    <name evidence="5 7" type="primary">rpmD</name>
    <name evidence="7" type="ORF">ACFSMZ_04765</name>
</gene>
<accession>A0ABW5DHI7</accession>
<evidence type="ECO:0000256" key="2">
    <source>
        <dbReference type="ARBA" id="ARBA00011838"/>
    </source>
</evidence>
<dbReference type="InterPro" id="IPR036919">
    <property type="entry name" value="Ribo_uL30_ferredoxin-like_sf"/>
</dbReference>
<dbReference type="Pfam" id="PF00327">
    <property type="entry name" value="Ribosomal_L30"/>
    <property type="match status" value="1"/>
</dbReference>